<dbReference type="Proteomes" id="UP000251144">
    <property type="component" value="Unassembled WGS sequence"/>
</dbReference>
<dbReference type="OrthoDB" id="1854409at2"/>
<name>A0A329TSI9_9FIRM</name>
<dbReference type="AlphaFoldDB" id="A0A329TSI9"/>
<protein>
    <submittedName>
        <fullName evidence="1">Uncharacterized protein</fullName>
    </submittedName>
</protein>
<gene>
    <name evidence="1" type="ORF">C4N26_12500</name>
</gene>
<reference evidence="1 2" key="1">
    <citation type="submission" date="2018-02" db="EMBL/GenBank/DDBJ databases">
        <title>Complete genome sequencing of Faecalibacterium prausnitzii strains isolated from the human gut.</title>
        <authorList>
            <person name="Fitzgerald B.C."/>
            <person name="Shkoporov A.N."/>
            <person name="Ross P.R."/>
            <person name="Hill C."/>
        </authorList>
    </citation>
    <scope>NUCLEOTIDE SEQUENCE [LARGE SCALE GENOMIC DNA]</scope>
    <source>
        <strain evidence="1 2">APC942/32-1</strain>
    </source>
</reference>
<dbReference type="EMBL" id="PRLB01000015">
    <property type="protein sequence ID" value="RAW52512.1"/>
    <property type="molecule type" value="Genomic_DNA"/>
</dbReference>
<proteinExistence type="predicted"/>
<evidence type="ECO:0000313" key="1">
    <source>
        <dbReference type="EMBL" id="RAW52512.1"/>
    </source>
</evidence>
<sequence>MNIFKRSYKVRRYGRTSWEDGVASAGYEDVQLMLDVQAKTRRNQDDPAGRTTTGTLTVYSDTELHPAESDDQTDGDRLFYMGKWYVCKSSIYWGNTILSHWISEFEAVDGENERGKRDDDGS</sequence>
<accession>A0A329TSI9</accession>
<evidence type="ECO:0000313" key="2">
    <source>
        <dbReference type="Proteomes" id="UP000251144"/>
    </source>
</evidence>
<comment type="caution">
    <text evidence="1">The sequence shown here is derived from an EMBL/GenBank/DDBJ whole genome shotgun (WGS) entry which is preliminary data.</text>
</comment>
<organism evidence="1 2">
    <name type="scientific">Faecalibacterium prausnitzii</name>
    <dbReference type="NCBI Taxonomy" id="853"/>
    <lineage>
        <taxon>Bacteria</taxon>
        <taxon>Bacillati</taxon>
        <taxon>Bacillota</taxon>
        <taxon>Clostridia</taxon>
        <taxon>Eubacteriales</taxon>
        <taxon>Oscillospiraceae</taxon>
        <taxon>Faecalibacterium</taxon>
    </lineage>
</organism>